<dbReference type="STRING" id="1094619.G4ZFD1"/>
<dbReference type="GO" id="GO:0030334">
    <property type="term" value="P:regulation of cell migration"/>
    <property type="evidence" value="ECO:0007669"/>
    <property type="project" value="TreeGrafter"/>
</dbReference>
<feature type="region of interest" description="Disordered" evidence="1">
    <location>
        <begin position="1914"/>
        <end position="1938"/>
    </location>
</feature>
<dbReference type="Proteomes" id="UP000002640">
    <property type="component" value="Unassembled WGS sequence"/>
</dbReference>
<sequence length="3704" mass="403387">MQAPAASLRLRLLEPSVGVVSGGTRVVLHGVGFRPAPHSLTVRFRMSLQDPEDSDVQHESVHVDSTDHMFWSSRQSISNTVDVSGRFLLQTQLECVLPSFERQAKRAIAARTSLAASSASVNSAPQLVPLSVEVILNGGEQRSNALTFKLHQPLEIRRVCPQSVLMTNPAVAVTTTLNILKLPTPVLHRATAKSGQKSLEVLEEMNALPVFVRVRQASERTGAVSEQIREGKWKLSPLGVYEVEFDAATMGFGAASVELSLNRVDFFRCRSDAPPEAYGYRVIRDVTLRAVEPACISVTSGQVTEVRLTGDGFVDTGDIVVALLQRELPAQLVPEGDGDGAIVKKVVANSKEVQVAQLNATYYGKNEVRCTVPSNMSFGCTSFSVSLNGGRQFGQARIVGLLHRDRALQEISPESSSLAGGTQIVIRHACLTLEDVDAFYQLQRIDPPRRIKVRFQPISYNLSDVGGALAKVVTAEASADTPGVLICRSPNFMDHIKALNGLRSGGGSETTDRHSVPYMWRFTVGIALGGEIFQGALPFVFYLPPVIRSLSQHHGPASGDTCVKLRMKHKVPPRLKLLVRFSTLDFTTTMTYLITCQTPPWADESTSNEPHLTIVQVSYDAGVTYFPAIDPPPSTTQPNPLAKDLSYLCFLFYPPPIVRTAIPLSADILGGSYIRLQGEYIIDHGAQPSVIFESPTMSRKVPAFVEKGELRCCAPAFNVGLARVFVSLNGEQYTLCELHDPETHAPLEFIFYSSPTVTRISPLCACVRQLSELKIFGTNLIETERIKVRVSFPANAHGSGRRLVFKDVPGTARDGVITAKTPLFSDDYANQNAYVDVALNGADFSETSVPLRYFSTYGITRVDPPLGAFEVPVSLTVYLTPAIVTDKMLVRIRLGVNRAVIEHESTDKEDLEVVFGPIEAIHWTSSSVDFKVPPLRTLVETLSVLTTAYLEVSFDGVRFHGVGNLRDHYRVYNMPQLTSATPLFGVSDRETKIVAHGVHMRPGDVVKLTLYLESTVVEKSKTKTRGRRSAARVAPVPVTTVIAEVNAKRQRLTWTCPSLIQLRASPDRQFAPLVACAPTITNGSPDRRVPGDAAGGMLLPERVLMQISVVDGQPTSLPYVFRYYRAATLVAMNPRVGYVCSGSLVSFEFAERIATPTVDFRFGDSLPMSGRIRDERFVECFSPELTAGSHNISISFNEQHYEPAVLVERPLEPPKDNDEPPPSSAATFHAFPLPVFVLPPAGRERVYAFGTTSGGTVVVIKGMGFVPDTKIYVRFASQFSDAFDGDSEIIVTAKVVDNETIRCISPPSMRLGRVVLHVSYNLQQFSDSTCFFEYHAPTRYSAKGTLCGPISGQTPLRLFVEDTKGLPSLTQLLQCVVRFESERTRQETPHALDIEAQFDPETRIISCITPAWPSNELVGVRVSLARGEAELFEDTRIKFLFYDPPEGVIKIEPSAGPVGGGTEVLAWCGSIVETGEITVSIQLYRDEFERPITKRRSRESVVGGIIPLSSLPPQKRRLSCRTSLQSMLVRGEIVGEAVRFVSPAVEGPCTAVLSISLNGINYTSTQSPLQFTYYVEPILRRINPGWAAMEGANDALVLEGEHIRDFGCQLLVRFTLQDEKEPDENGIVVDAQFIANSAASASGDGALQCVFPAAPPGFYELEASLNGQQFSQSLYVSKTFGNLSGTACTALLPFRHFGSPFCLATATGPAAGGSTVVLFLGGKLLKILSRETKCQVQFSPIRGVERVMRPPPSNPNGGTSPIKATTNVAADVICMVGEIDHANARVTCRAPLLRVACVSLVDILLPSSSGSSSACHLFGVRQSDLEKYYSYESPSITEIAPSCGPTSGGTQLVIEGMNILDTAQIFVRFRSSVNEREFVLVPARYSRTFPGGSASASPLIICNTPPVEFVDKTLSSGSDLPGQSTALLPPQAQPSPRMREGAAAGKVRTQTYQMLAEQSLRVQRAALAHGTNDNELAALGTLRITRPTVKNTPRGNAEASVSEGGATVLVDFTLNAGEQFIAHSVRFHYYPEIEPHQVKWLPRHLPTQCLGGRQATDSRVLTVMLPKSFKLTDSPERVCFRFDGVDSNPLVTKRRHSFVLLHETDSRTELVIPNPPKLQRLSTLRRSSTYFKNSAMSSDNEIIAASPPMTPVSGTPSSARRPAIAGIATNNTLATPEAPASPRPAMEESSPCIAAKVVSANEVSCTVPEFSSPGAVQVFFSPNAQQFVRLGELLFHPAMTIKDEFHQATFRFCSNVGGSPFALQCSPSTVLKYLAPEDMTTAEKKHVQIQNLGLRKRKPFERWQSRLFHSMQLFLVPSNAKLLKRVVVTATRVDNQCVVGKASPDDAGRCEFDMYNWGDQVLLSAALPSSNGYSSYSTVYEPFVVSLDQTAITDAVCGLCYVCVRFGSTDRDAPSNVQVLVSDSNGVHVCLCGPPVESAVWVRSNTVTSQSYTVPVTFDFTSADSTRGSSASSRARLVLSGSDNFQTLLALSLSPQIKNGPTVTLECTMPTLAFSGPATLTVSCGGVVFSNSVMVHCYDPRSWRVLGLYPPCGQLPSPQDAKELQESMTLRLKGEHFVENRKIVVRVSDKERFFTSSGRVEQVHVLSLRISAVKNLKSLLAPLGIGTQVPNTGANGAAASSSKRDESKYLSSIVGGTTSGGSIVTGVSTWTTFTFTLRIECGDQRLFASCREVSVFAATSSGSVLSWEEEFEVRIASDRRAPLLITAELSESSLPKPLELAQAWVPLSRIQEGSADIRRYTARFEEHFKRGNYAGNETISAGNGSATEVDLLLQLSPLMLNPDYIICQLPYPLLLQLSPQNLDVQVSSGDGFYSTPQSFLVYNPPTVTLTTPSVLPRSGGGEVLVTGTGFVNSGRVCVRLFAFKKNRFKNAEEEQRALAIINRVKRFQRTESTNDGFLAYFSRDVEGAFISSTSVKFRMPAHLTSYNVYYSVSFDGRAFTEASQVSSVLMFSISAVTPKGGPISGNTYTTLHGTNIDACLSSRIGLTPLVRVTWKRGARDLEHVMVPGEFYPHENAVYFYSPQSKFGLYSIAVNVELALVTQSGAASSSVEGLPRFGRDEVSFVMYKTPVIKSVAPLTALVSGLSTTEVIVQGFEERAVSSMKLAPKLRFKRRGQMQVSDAQLVSESRFECLVPRFNVTNAVPTELPLSVLPGFAPTPRLRGGGNAGGFSPRRLNGPPKLWTRTAGVFVALLGARGLRASKKNACNPFAVVYVGKTQLKSTRKDGAFSPVWNELFDFEWAVGGDPASLPSVRVVLESQLTADQSESLGHVELTFPVKEQLAQPFALRAWFPLRRIRGKYARKENEEVVVDQSQSKSKKPAPAPVTAPTLGEVELAIAFVPPVAQMKKNKKALRSSLISVISTHPQSGRHSAGKNRGESALNAKKEKLLRAFRQRGAPVSLVPTELAVELALNGQDFWSVAPSNCYSILTPIVLDVEPKFVCISGGSLLCVTGNNFVNSGYLRVAFAVLSDEGVTQTIRSDRTVLVEAKFRSSTSLVCTTPPLLDLATESSYVNVYVSVNGTDFDSIALPKQLTKLEATALVSEPVASTPRTDERIEESDENMVEEPPRKSPRRTAQNASESAVALVSGQYVVDWKKVIKLSRTRTTDSTGAKQPGRFSPTRLVTSTRQGNYLLVPQIRVYLAPKITRVRPTDGVYTSHLTFDGTNFTNTGIAIGKFWVSCGFQH</sequence>
<dbReference type="CDD" id="cd00102">
    <property type="entry name" value="IPT"/>
    <property type="match status" value="3"/>
</dbReference>
<evidence type="ECO:0000313" key="3">
    <source>
        <dbReference type="EMBL" id="EGZ17020.1"/>
    </source>
</evidence>
<dbReference type="KEGG" id="psoj:PHYSODRAFT_501096"/>
<reference evidence="3 4" key="1">
    <citation type="journal article" date="2006" name="Science">
        <title>Phytophthora genome sequences uncover evolutionary origins and mechanisms of pathogenesis.</title>
        <authorList>
            <person name="Tyler B.M."/>
            <person name="Tripathy S."/>
            <person name="Zhang X."/>
            <person name="Dehal P."/>
            <person name="Jiang R.H."/>
            <person name="Aerts A."/>
            <person name="Arredondo F.D."/>
            <person name="Baxter L."/>
            <person name="Bensasson D."/>
            <person name="Beynon J.L."/>
            <person name="Chapman J."/>
            <person name="Damasceno C.M."/>
            <person name="Dorrance A.E."/>
            <person name="Dou D."/>
            <person name="Dickerman A.W."/>
            <person name="Dubchak I.L."/>
            <person name="Garbelotto M."/>
            <person name="Gijzen M."/>
            <person name="Gordon S.G."/>
            <person name="Govers F."/>
            <person name="Grunwald N.J."/>
            <person name="Huang W."/>
            <person name="Ivors K.L."/>
            <person name="Jones R.W."/>
            <person name="Kamoun S."/>
            <person name="Krampis K."/>
            <person name="Lamour K.H."/>
            <person name="Lee M.K."/>
            <person name="McDonald W.H."/>
            <person name="Medina M."/>
            <person name="Meijer H.J."/>
            <person name="Nordberg E.K."/>
            <person name="Maclean D.J."/>
            <person name="Ospina-Giraldo M.D."/>
            <person name="Morris P.F."/>
            <person name="Phuntumart V."/>
            <person name="Putnam N.H."/>
            <person name="Rash S."/>
            <person name="Rose J.K."/>
            <person name="Sakihama Y."/>
            <person name="Salamov A.A."/>
            <person name="Savidor A."/>
            <person name="Scheuring C.F."/>
            <person name="Smith B.M."/>
            <person name="Sobral B.W."/>
            <person name="Terry A."/>
            <person name="Torto-Alalibo T.A."/>
            <person name="Win J."/>
            <person name="Xu Z."/>
            <person name="Zhang H."/>
            <person name="Grigoriev I.V."/>
            <person name="Rokhsar D.S."/>
            <person name="Boore J.L."/>
        </authorList>
    </citation>
    <scope>NUCLEOTIDE SEQUENCE [LARGE SCALE GENOMIC DNA]</scope>
    <source>
        <strain evidence="3 4">P6497</strain>
    </source>
</reference>
<dbReference type="EMBL" id="JH159154">
    <property type="protein sequence ID" value="EGZ17020.1"/>
    <property type="molecule type" value="Genomic_DNA"/>
</dbReference>
<protein>
    <recommendedName>
        <fullName evidence="2">C2 domain-containing protein</fullName>
    </recommendedName>
</protein>
<dbReference type="Pfam" id="PF01833">
    <property type="entry name" value="TIG"/>
    <property type="match status" value="2"/>
</dbReference>
<evidence type="ECO:0000259" key="2">
    <source>
        <dbReference type="PROSITE" id="PS50004"/>
    </source>
</evidence>
<dbReference type="Pfam" id="PF00168">
    <property type="entry name" value="C2"/>
    <property type="match status" value="1"/>
</dbReference>
<dbReference type="GO" id="GO:0017154">
    <property type="term" value="F:semaphorin receptor activity"/>
    <property type="evidence" value="ECO:0007669"/>
    <property type="project" value="InterPro"/>
</dbReference>
<keyword evidence="4" id="KW-1185">Reference proteome</keyword>
<dbReference type="InterPro" id="IPR002909">
    <property type="entry name" value="IPT_dom"/>
</dbReference>
<dbReference type="CDD" id="cd00030">
    <property type="entry name" value="C2"/>
    <property type="match status" value="1"/>
</dbReference>
<dbReference type="SUPFAM" id="SSF81296">
    <property type="entry name" value="E set domains"/>
    <property type="match status" value="2"/>
</dbReference>
<proteinExistence type="predicted"/>
<dbReference type="InterPro" id="IPR014756">
    <property type="entry name" value="Ig_E-set"/>
</dbReference>
<dbReference type="RefSeq" id="XP_009526078.1">
    <property type="nucleotide sequence ID" value="XM_009527783.1"/>
</dbReference>
<dbReference type="PANTHER" id="PTHR22625">
    <property type="entry name" value="PLEXIN"/>
    <property type="match status" value="1"/>
</dbReference>
<dbReference type="Gene3D" id="2.60.40.150">
    <property type="entry name" value="C2 domain"/>
    <property type="match status" value="1"/>
</dbReference>
<feature type="compositionally biased region" description="Polar residues" evidence="1">
    <location>
        <begin position="1914"/>
        <end position="1926"/>
    </location>
</feature>
<dbReference type="InterPro" id="IPR000008">
    <property type="entry name" value="C2_dom"/>
</dbReference>
<dbReference type="SMART" id="SM00239">
    <property type="entry name" value="C2"/>
    <property type="match status" value="1"/>
</dbReference>
<dbReference type="SMART" id="SM00429">
    <property type="entry name" value="IPT"/>
    <property type="match status" value="5"/>
</dbReference>
<dbReference type="PANTHER" id="PTHR22625:SF70">
    <property type="entry name" value="PLEXIN A, ISOFORM A"/>
    <property type="match status" value="1"/>
</dbReference>
<evidence type="ECO:0000313" key="4">
    <source>
        <dbReference type="Proteomes" id="UP000002640"/>
    </source>
</evidence>
<organism evidence="3 4">
    <name type="scientific">Phytophthora sojae (strain P6497)</name>
    <name type="common">Soybean stem and root rot agent</name>
    <name type="synonym">Phytophthora megasperma f. sp. glycines</name>
    <dbReference type="NCBI Taxonomy" id="1094619"/>
    <lineage>
        <taxon>Eukaryota</taxon>
        <taxon>Sar</taxon>
        <taxon>Stramenopiles</taxon>
        <taxon>Oomycota</taxon>
        <taxon>Peronosporomycetes</taxon>
        <taxon>Peronosporales</taxon>
        <taxon>Peronosporaceae</taxon>
        <taxon>Phytophthora</taxon>
    </lineage>
</organism>
<evidence type="ECO:0000256" key="1">
    <source>
        <dbReference type="SAM" id="MobiDB-lite"/>
    </source>
</evidence>
<name>G4ZFD1_PHYSP</name>
<accession>G4ZFD1</accession>
<feature type="region of interest" description="Disordered" evidence="1">
    <location>
        <begin position="3563"/>
        <end position="3599"/>
    </location>
</feature>
<feature type="domain" description="C2" evidence="2">
    <location>
        <begin position="3186"/>
        <end position="3310"/>
    </location>
</feature>
<dbReference type="GO" id="GO:0002116">
    <property type="term" value="C:semaphorin receptor complex"/>
    <property type="evidence" value="ECO:0007669"/>
    <property type="project" value="TreeGrafter"/>
</dbReference>
<dbReference type="GO" id="GO:0005886">
    <property type="term" value="C:plasma membrane"/>
    <property type="evidence" value="ECO:0007669"/>
    <property type="project" value="TreeGrafter"/>
</dbReference>
<dbReference type="OMA" id="TSWMETR"/>
<feature type="compositionally biased region" description="Acidic residues" evidence="1">
    <location>
        <begin position="3574"/>
        <end position="3583"/>
    </location>
</feature>
<dbReference type="InterPro" id="IPR031148">
    <property type="entry name" value="Plexin"/>
</dbReference>
<dbReference type="SUPFAM" id="SSF49562">
    <property type="entry name" value="C2 domain (Calcium/lipid-binding domain, CaLB)"/>
    <property type="match status" value="1"/>
</dbReference>
<dbReference type="GeneID" id="20657924"/>
<dbReference type="InParanoid" id="G4ZFD1"/>
<gene>
    <name evidence="3" type="ORF">PHYSODRAFT_501096</name>
</gene>
<dbReference type="InterPro" id="IPR035892">
    <property type="entry name" value="C2_domain_sf"/>
</dbReference>
<dbReference type="Gene3D" id="2.60.40.10">
    <property type="entry name" value="Immunoglobulins"/>
    <property type="match status" value="4"/>
</dbReference>
<dbReference type="InterPro" id="IPR013783">
    <property type="entry name" value="Ig-like_fold"/>
</dbReference>
<dbReference type="PROSITE" id="PS50004">
    <property type="entry name" value="C2"/>
    <property type="match status" value="1"/>
</dbReference>